<accession>A0A1G8IAY4</accession>
<sequence>MDAGELARRLEEAGCNPINYAIGTAHPANDALTLRHDGRRWTVQYSERGQDAAPLLRTADEAQACQFFFDAVMAMQHLHCVGFLRSTQRAEALAQRLLEAGLSPHCDQIPYGGKQDLRHRVFVTGQAVFDARRLLGDALPLTD</sequence>
<evidence type="ECO:0000313" key="1">
    <source>
        <dbReference type="EMBL" id="SDI16158.1"/>
    </source>
</evidence>
<name>A0A1G8IAY4_9GAMM</name>
<dbReference type="Proteomes" id="UP000198606">
    <property type="component" value="Unassembled WGS sequence"/>
</dbReference>
<protein>
    <submittedName>
        <fullName evidence="1">Uncharacterized protein</fullName>
    </submittedName>
</protein>
<proteinExistence type="predicted"/>
<reference evidence="1 2" key="1">
    <citation type="submission" date="2016-10" db="EMBL/GenBank/DDBJ databases">
        <authorList>
            <person name="de Groot N.N."/>
        </authorList>
    </citation>
    <scope>NUCLEOTIDE SEQUENCE [LARGE SCALE GENOMIC DNA]</scope>
    <source>
        <strain evidence="1 2">LMG 18387</strain>
    </source>
</reference>
<evidence type="ECO:0000313" key="2">
    <source>
        <dbReference type="Proteomes" id="UP000198606"/>
    </source>
</evidence>
<dbReference type="STRING" id="29435.SAMN05216588_11232"/>
<dbReference type="AlphaFoldDB" id="A0A1G8IAY4"/>
<dbReference type="RefSeq" id="WP_084307236.1">
    <property type="nucleotide sequence ID" value="NZ_FNDG01000012.1"/>
</dbReference>
<dbReference type="EMBL" id="FNDG01000012">
    <property type="protein sequence ID" value="SDI16158.1"/>
    <property type="molecule type" value="Genomic_DNA"/>
</dbReference>
<gene>
    <name evidence="1" type="ORF">SAMN05216588_11232</name>
</gene>
<organism evidence="1 2">
    <name type="scientific">Phytopseudomonas flavescens</name>
    <dbReference type="NCBI Taxonomy" id="29435"/>
    <lineage>
        <taxon>Bacteria</taxon>
        <taxon>Pseudomonadati</taxon>
        <taxon>Pseudomonadota</taxon>
        <taxon>Gammaproteobacteria</taxon>
        <taxon>Pseudomonadales</taxon>
        <taxon>Pseudomonadaceae</taxon>
        <taxon>Phytopseudomonas</taxon>
    </lineage>
</organism>